<dbReference type="PROSITE" id="PS00217">
    <property type="entry name" value="SUGAR_TRANSPORT_2"/>
    <property type="match status" value="1"/>
</dbReference>
<dbReference type="GO" id="GO:0046323">
    <property type="term" value="P:D-glucose import"/>
    <property type="evidence" value="ECO:0007669"/>
    <property type="project" value="TreeGrafter"/>
</dbReference>
<dbReference type="Ensembl" id="ENSNNAT00000030351.1">
    <property type="protein sequence ID" value="ENSNNAP00000028935.1"/>
    <property type="gene ID" value="ENSNNAG00000018582.1"/>
</dbReference>
<evidence type="ECO:0000313" key="7">
    <source>
        <dbReference type="Ensembl" id="ENSNNAP00000028935.1"/>
    </source>
</evidence>
<evidence type="ECO:0000313" key="8">
    <source>
        <dbReference type="Proteomes" id="UP000694559"/>
    </source>
</evidence>
<keyword evidence="2 5" id="KW-0812">Transmembrane</keyword>
<keyword evidence="8" id="KW-1185">Reference proteome</keyword>
<dbReference type="AlphaFoldDB" id="A0A8C6YF81"/>
<dbReference type="InterPro" id="IPR005828">
    <property type="entry name" value="MFS_sugar_transport-like"/>
</dbReference>
<dbReference type="InterPro" id="IPR005829">
    <property type="entry name" value="Sugar_transporter_CS"/>
</dbReference>
<evidence type="ECO:0000256" key="2">
    <source>
        <dbReference type="ARBA" id="ARBA00022692"/>
    </source>
</evidence>
<organism evidence="7 8">
    <name type="scientific">Naja naja</name>
    <name type="common">Indian cobra</name>
    <dbReference type="NCBI Taxonomy" id="35670"/>
    <lineage>
        <taxon>Eukaryota</taxon>
        <taxon>Metazoa</taxon>
        <taxon>Chordata</taxon>
        <taxon>Craniata</taxon>
        <taxon>Vertebrata</taxon>
        <taxon>Euteleostomi</taxon>
        <taxon>Lepidosauria</taxon>
        <taxon>Squamata</taxon>
        <taxon>Bifurcata</taxon>
        <taxon>Unidentata</taxon>
        <taxon>Episquamata</taxon>
        <taxon>Toxicofera</taxon>
        <taxon>Serpentes</taxon>
        <taxon>Colubroidea</taxon>
        <taxon>Elapidae</taxon>
        <taxon>Elapinae</taxon>
        <taxon>Naja</taxon>
    </lineage>
</organism>
<dbReference type="Proteomes" id="UP000694559">
    <property type="component" value="Unplaced"/>
</dbReference>
<sequence length="117" mass="12894">MARSFEIILMGRFLYGISAGLCLNIHGPYLGEISPKKFRGLTTTTAAIFFSLGKALGQILGLRRMRKEGGGYEDGCLKGKLSLKKLVSPQNNQSGAGLGRCVVQTFDWPGLRKSWRW</sequence>
<reference evidence="7" key="1">
    <citation type="submission" date="2025-08" db="UniProtKB">
        <authorList>
            <consortium name="Ensembl"/>
        </authorList>
    </citation>
    <scope>IDENTIFICATION</scope>
</reference>
<comment type="subcellular location">
    <subcellularLocation>
        <location evidence="1">Membrane</location>
        <topology evidence="1">Multi-pass membrane protein</topology>
    </subcellularLocation>
</comment>
<dbReference type="Pfam" id="PF00083">
    <property type="entry name" value="Sugar_tr"/>
    <property type="match status" value="1"/>
</dbReference>
<evidence type="ECO:0000256" key="3">
    <source>
        <dbReference type="ARBA" id="ARBA00022989"/>
    </source>
</evidence>
<dbReference type="InterPro" id="IPR036259">
    <property type="entry name" value="MFS_trans_sf"/>
</dbReference>
<dbReference type="PROSITE" id="PS50850">
    <property type="entry name" value="MFS"/>
    <property type="match status" value="1"/>
</dbReference>
<dbReference type="InterPro" id="IPR020846">
    <property type="entry name" value="MFS_dom"/>
</dbReference>
<protein>
    <recommendedName>
        <fullName evidence="6">Major facilitator superfamily (MFS) profile domain-containing protein</fullName>
    </recommendedName>
</protein>
<proteinExistence type="predicted"/>
<dbReference type="PANTHER" id="PTHR23503">
    <property type="entry name" value="SOLUTE CARRIER FAMILY 2"/>
    <property type="match status" value="1"/>
</dbReference>
<feature type="domain" description="Major facilitator superfamily (MFS) profile" evidence="6">
    <location>
        <begin position="1"/>
        <end position="117"/>
    </location>
</feature>
<dbReference type="GeneTree" id="ENSGT00940000165145"/>
<dbReference type="SUPFAM" id="SSF103473">
    <property type="entry name" value="MFS general substrate transporter"/>
    <property type="match status" value="1"/>
</dbReference>
<dbReference type="InterPro" id="IPR045263">
    <property type="entry name" value="GLUT"/>
</dbReference>
<keyword evidence="4 5" id="KW-0472">Membrane</keyword>
<evidence type="ECO:0000256" key="5">
    <source>
        <dbReference type="SAM" id="Phobius"/>
    </source>
</evidence>
<evidence type="ECO:0000256" key="1">
    <source>
        <dbReference type="ARBA" id="ARBA00004141"/>
    </source>
</evidence>
<feature type="transmembrane region" description="Helical" evidence="5">
    <location>
        <begin position="38"/>
        <end position="57"/>
    </location>
</feature>
<dbReference type="GO" id="GO:0005886">
    <property type="term" value="C:plasma membrane"/>
    <property type="evidence" value="ECO:0007669"/>
    <property type="project" value="TreeGrafter"/>
</dbReference>
<reference evidence="7" key="2">
    <citation type="submission" date="2025-09" db="UniProtKB">
        <authorList>
            <consortium name="Ensembl"/>
        </authorList>
    </citation>
    <scope>IDENTIFICATION</scope>
</reference>
<evidence type="ECO:0000256" key="4">
    <source>
        <dbReference type="ARBA" id="ARBA00023136"/>
    </source>
</evidence>
<dbReference type="Gene3D" id="1.20.1250.20">
    <property type="entry name" value="MFS general substrate transporter like domains"/>
    <property type="match status" value="1"/>
</dbReference>
<evidence type="ECO:0000259" key="6">
    <source>
        <dbReference type="PROSITE" id="PS50850"/>
    </source>
</evidence>
<dbReference type="GO" id="GO:0055056">
    <property type="term" value="F:D-glucose transmembrane transporter activity"/>
    <property type="evidence" value="ECO:0007669"/>
    <property type="project" value="TreeGrafter"/>
</dbReference>
<accession>A0A8C6YF81</accession>
<keyword evidence="3 5" id="KW-1133">Transmembrane helix</keyword>
<feature type="transmembrane region" description="Helical" evidence="5">
    <location>
        <begin position="7"/>
        <end position="26"/>
    </location>
</feature>
<dbReference type="GO" id="GO:0070837">
    <property type="term" value="P:dehydroascorbic acid transport"/>
    <property type="evidence" value="ECO:0007669"/>
    <property type="project" value="TreeGrafter"/>
</dbReference>
<name>A0A8C6YF81_NAJNA</name>
<dbReference type="PANTHER" id="PTHR23503:SF54">
    <property type="entry name" value="MAJOR FACILITATOR SUPERFAMILY (MFS) PROFILE DOMAIN-CONTAINING PROTEIN"/>
    <property type="match status" value="1"/>
</dbReference>